<dbReference type="Gene3D" id="2.60.40.10">
    <property type="entry name" value="Immunoglobulins"/>
    <property type="match status" value="1"/>
</dbReference>
<name>A0A8S3RT99_MYTED</name>
<reference evidence="2" key="1">
    <citation type="submission" date="2021-03" db="EMBL/GenBank/DDBJ databases">
        <authorList>
            <person name="Bekaert M."/>
        </authorList>
    </citation>
    <scope>NUCLEOTIDE SEQUENCE</scope>
</reference>
<comment type="caution">
    <text evidence="2">The sequence shown here is derived from an EMBL/GenBank/DDBJ whole genome shotgun (WGS) entry which is preliminary data.</text>
</comment>
<dbReference type="PROSITE" id="PS50835">
    <property type="entry name" value="IG_LIKE"/>
    <property type="match status" value="1"/>
</dbReference>
<keyword evidence="3" id="KW-1185">Reference proteome</keyword>
<dbReference type="InterPro" id="IPR013783">
    <property type="entry name" value="Ig-like_fold"/>
</dbReference>
<evidence type="ECO:0000313" key="2">
    <source>
        <dbReference type="EMBL" id="CAG2212832.1"/>
    </source>
</evidence>
<gene>
    <name evidence="2" type="ORF">MEDL_26775</name>
</gene>
<feature type="domain" description="Ig-like" evidence="1">
    <location>
        <begin position="71"/>
        <end position="180"/>
    </location>
</feature>
<dbReference type="EMBL" id="CAJPWZ010001316">
    <property type="protein sequence ID" value="CAG2212832.1"/>
    <property type="molecule type" value="Genomic_DNA"/>
</dbReference>
<dbReference type="AlphaFoldDB" id="A0A8S3RT99"/>
<dbReference type="InterPro" id="IPR007110">
    <property type="entry name" value="Ig-like_dom"/>
</dbReference>
<evidence type="ECO:0000313" key="3">
    <source>
        <dbReference type="Proteomes" id="UP000683360"/>
    </source>
</evidence>
<organism evidence="2 3">
    <name type="scientific">Mytilus edulis</name>
    <name type="common">Blue mussel</name>
    <dbReference type="NCBI Taxonomy" id="6550"/>
    <lineage>
        <taxon>Eukaryota</taxon>
        <taxon>Metazoa</taxon>
        <taxon>Spiralia</taxon>
        <taxon>Lophotrochozoa</taxon>
        <taxon>Mollusca</taxon>
        <taxon>Bivalvia</taxon>
        <taxon>Autobranchia</taxon>
        <taxon>Pteriomorphia</taxon>
        <taxon>Mytilida</taxon>
        <taxon>Mytiloidea</taxon>
        <taxon>Mytilidae</taxon>
        <taxon>Mytilinae</taxon>
        <taxon>Mytilus</taxon>
    </lineage>
</organism>
<dbReference type="SUPFAM" id="SSF48726">
    <property type="entry name" value="Immunoglobulin"/>
    <property type="match status" value="1"/>
</dbReference>
<sequence length="193" mass="21011">MIPTLSFFLCNLSSFGLHTDIQYLNIQVKLVTVVIKKSPLRHSYKMFHGYVMISLLLNGCVSGSLVIQTDPSTATETTDMSQTSEDFVTTTSPTIHSSKAGDNETMGCIEYSGMSSYRIITSNDILTSGTSIYWTKSTSETVDLSQTTKFYGGLDTNPSLTVIDITCSDAGIYMCSSVNNTFVGQKVQLIIGT</sequence>
<dbReference type="Proteomes" id="UP000683360">
    <property type="component" value="Unassembled WGS sequence"/>
</dbReference>
<evidence type="ECO:0000259" key="1">
    <source>
        <dbReference type="PROSITE" id="PS50835"/>
    </source>
</evidence>
<protein>
    <recommendedName>
        <fullName evidence="1">Ig-like domain-containing protein</fullName>
    </recommendedName>
</protein>
<dbReference type="InterPro" id="IPR036179">
    <property type="entry name" value="Ig-like_dom_sf"/>
</dbReference>
<proteinExistence type="predicted"/>
<accession>A0A8S3RT99</accession>